<feature type="compositionally biased region" description="Polar residues" evidence="1">
    <location>
        <begin position="1"/>
        <end position="10"/>
    </location>
</feature>
<feature type="region of interest" description="Disordered" evidence="1">
    <location>
        <begin position="1"/>
        <end position="44"/>
    </location>
</feature>
<dbReference type="EMBL" id="FNOK01000043">
    <property type="protein sequence ID" value="SDZ03432.1"/>
    <property type="molecule type" value="Genomic_DNA"/>
</dbReference>
<dbReference type="InterPro" id="IPR036271">
    <property type="entry name" value="Tet_transcr_reg_TetR-rel_C_sf"/>
</dbReference>
<proteinExistence type="predicted"/>
<evidence type="ECO:0000313" key="3">
    <source>
        <dbReference type="Proteomes" id="UP000199529"/>
    </source>
</evidence>
<gene>
    <name evidence="2" type="ORF">SAMN05216215_104353</name>
</gene>
<evidence type="ECO:0000256" key="1">
    <source>
        <dbReference type="SAM" id="MobiDB-lite"/>
    </source>
</evidence>
<keyword evidence="3" id="KW-1185">Reference proteome</keyword>
<dbReference type="Proteomes" id="UP000199529">
    <property type="component" value="Unassembled WGS sequence"/>
</dbReference>
<name>A0A1H3PQ92_9PSEU</name>
<evidence type="ECO:0000313" key="2">
    <source>
        <dbReference type="EMBL" id="SDZ03432.1"/>
    </source>
</evidence>
<dbReference type="SUPFAM" id="SSF48498">
    <property type="entry name" value="Tetracyclin repressor-like, C-terminal domain"/>
    <property type="match status" value="1"/>
</dbReference>
<protein>
    <recommendedName>
        <fullName evidence="4">Tetracyclin repressor-like C-terminal domain-containing protein</fullName>
    </recommendedName>
</protein>
<accession>A0A1H3PQ92</accession>
<evidence type="ECO:0008006" key="4">
    <source>
        <dbReference type="Google" id="ProtNLM"/>
    </source>
</evidence>
<reference evidence="3" key="1">
    <citation type="submission" date="2016-10" db="EMBL/GenBank/DDBJ databases">
        <authorList>
            <person name="Varghese N."/>
            <person name="Submissions S."/>
        </authorList>
    </citation>
    <scope>NUCLEOTIDE SEQUENCE [LARGE SCALE GENOMIC DNA]</scope>
    <source>
        <strain evidence="3">CGMCC 4.3530</strain>
    </source>
</reference>
<feature type="compositionally biased region" description="Polar residues" evidence="1">
    <location>
        <begin position="26"/>
        <end position="44"/>
    </location>
</feature>
<organism evidence="2 3">
    <name type="scientific">Saccharopolyspora shandongensis</name>
    <dbReference type="NCBI Taxonomy" id="418495"/>
    <lineage>
        <taxon>Bacteria</taxon>
        <taxon>Bacillati</taxon>
        <taxon>Actinomycetota</taxon>
        <taxon>Actinomycetes</taxon>
        <taxon>Pseudonocardiales</taxon>
        <taxon>Pseudonocardiaceae</taxon>
        <taxon>Saccharopolyspora</taxon>
    </lineage>
</organism>
<sequence>MAAVTSSGLSSGRKCPQGRTCVRKSGAQSAHTRWGSNGSTASQGSCHIARTGIVSRRPASRSIRSCSASTNADDLLDDVLAEVEAPATDIEKPAAGLHRLMTSTYNVLLGHTDLVPLYLSRQGARGPNAQRLGAITTELLRRADVPEPAASEALRVLIVYTIGFAAFTSHLPSETSTEHQPTAEKMLDNFNHGLGWLLNGIQQSGPGLAHDAPSA</sequence>
<dbReference type="Gene3D" id="1.10.357.10">
    <property type="entry name" value="Tetracycline Repressor, domain 2"/>
    <property type="match status" value="1"/>
</dbReference>
<dbReference type="AlphaFoldDB" id="A0A1H3PQ92"/>